<dbReference type="InterPro" id="IPR018880">
    <property type="entry name" value="Phage_P4_Ash"/>
</dbReference>
<dbReference type="HOGENOM" id="CLU_1501223_0_0_6"/>
<dbReference type="EMBL" id="CP000308">
    <property type="protein sequence ID" value="ABG12538.1"/>
    <property type="molecule type" value="Genomic_DNA"/>
</dbReference>
<protein>
    <submittedName>
        <fullName evidence="1">Putative prophage protein</fullName>
    </submittedName>
</protein>
<dbReference type="KEGG" id="ypa:YPA_0570"/>
<dbReference type="Proteomes" id="UP000001971">
    <property type="component" value="Chromosome"/>
</dbReference>
<name>A0A0E1NMK3_YERPA</name>
<organism evidence="1 2">
    <name type="scientific">Yersinia pestis bv. Antiqua (strain Antiqua)</name>
    <dbReference type="NCBI Taxonomy" id="360102"/>
    <lineage>
        <taxon>Bacteria</taxon>
        <taxon>Pseudomonadati</taxon>
        <taxon>Pseudomonadota</taxon>
        <taxon>Gammaproteobacteria</taxon>
        <taxon>Enterobacterales</taxon>
        <taxon>Yersiniaceae</taxon>
        <taxon>Yersinia</taxon>
    </lineage>
</organism>
<dbReference type="Pfam" id="PF10554">
    <property type="entry name" value="Phage_ASH"/>
    <property type="match status" value="1"/>
</dbReference>
<proteinExistence type="predicted"/>
<evidence type="ECO:0000313" key="2">
    <source>
        <dbReference type="Proteomes" id="UP000001971"/>
    </source>
</evidence>
<evidence type="ECO:0000313" key="1">
    <source>
        <dbReference type="EMBL" id="ABG12538.1"/>
    </source>
</evidence>
<dbReference type="PATRIC" id="fig|360102.15.peg.3596"/>
<sequence length="180" mass="19522">MIFYFFLAGALQYNPFAAAKSVAGISVPKIFLIPSLVIQTWSFIGMACAHPSMVAQAGAPKGAPVSKKSGNANSVWATTQGISVSGGSHYNYFLEAAQWLLPFTVCTRNTFVPIRGCAMHNSSPLTIEEIVDHCHALVLAMLEITDPTAKELLLFILAERLDLLQLMLDEVPDAEEANHE</sequence>
<gene>
    <name evidence="1" type="ordered locus">YPA_0570</name>
</gene>
<dbReference type="AlphaFoldDB" id="A0A0E1NMK3"/>
<accession>A0A0E1NMK3</accession>
<reference evidence="1 2" key="1">
    <citation type="journal article" date="2006" name="J. Bacteriol.">
        <title>Complete genome sequence of Yersinia pestis strains Antiqua and Nepal516: evidence of gene reduction in an emerging pathogen.</title>
        <authorList>
            <person name="Chain P.S."/>
            <person name="Hu P."/>
            <person name="Malfatti S.A."/>
            <person name="Radnedge L."/>
            <person name="Larimer F."/>
            <person name="Vergez L.M."/>
            <person name="Worsham P."/>
            <person name="Chu M.C."/>
            <person name="Andersen G.L."/>
        </authorList>
    </citation>
    <scope>NUCLEOTIDE SEQUENCE [LARGE SCALE GENOMIC DNA]</scope>
    <source>
        <strain evidence="1 2">Antiqua</strain>
    </source>
</reference>